<evidence type="ECO:0000256" key="4">
    <source>
        <dbReference type="SAM" id="MobiDB-lite"/>
    </source>
</evidence>
<keyword evidence="3" id="KW-0175">Coiled coil</keyword>
<feature type="region of interest" description="Disordered" evidence="4">
    <location>
        <begin position="827"/>
        <end position="873"/>
    </location>
</feature>
<feature type="compositionally biased region" description="Basic and acidic residues" evidence="4">
    <location>
        <begin position="32"/>
        <end position="44"/>
    </location>
</feature>
<dbReference type="OrthoDB" id="5752at2759"/>
<dbReference type="GO" id="GO:0005669">
    <property type="term" value="C:transcription factor TFIID complex"/>
    <property type="evidence" value="ECO:0007669"/>
    <property type="project" value="InterPro"/>
</dbReference>
<feature type="compositionally biased region" description="Acidic residues" evidence="4">
    <location>
        <begin position="45"/>
        <end position="63"/>
    </location>
</feature>
<feature type="domain" description="Transcription initiation factor TFIID subunit 1 histone acetyltransferase" evidence="5">
    <location>
        <begin position="376"/>
        <end position="822"/>
    </location>
</feature>
<dbReference type="GO" id="GO:0051123">
    <property type="term" value="P:RNA polymerase II preinitiation complex assembly"/>
    <property type="evidence" value="ECO:0007669"/>
    <property type="project" value="TreeGrafter"/>
</dbReference>
<dbReference type="AlphaFoldDB" id="A0A642V788"/>
<protein>
    <recommendedName>
        <fullName evidence="5">Transcription initiation factor TFIID subunit 1 histone acetyltransferase domain-containing protein</fullName>
    </recommendedName>
</protein>
<feature type="region of interest" description="Disordered" evidence="4">
    <location>
        <begin position="29"/>
        <end position="74"/>
    </location>
</feature>
<evidence type="ECO:0000259" key="5">
    <source>
        <dbReference type="Pfam" id="PF12157"/>
    </source>
</evidence>
<dbReference type="InterPro" id="IPR022591">
    <property type="entry name" value="TAF1_HAT_dom"/>
</dbReference>
<dbReference type="Pfam" id="PF12157">
    <property type="entry name" value="DUF3591"/>
    <property type="match status" value="1"/>
</dbReference>
<evidence type="ECO:0000256" key="2">
    <source>
        <dbReference type="ARBA" id="ARBA00023242"/>
    </source>
</evidence>
<name>A0A642V788_9ASCO</name>
<comment type="subcellular location">
    <subcellularLocation>
        <location evidence="1">Nucleus</location>
    </subcellularLocation>
</comment>
<dbReference type="GO" id="GO:0004402">
    <property type="term" value="F:histone acetyltransferase activity"/>
    <property type="evidence" value="ECO:0007669"/>
    <property type="project" value="InterPro"/>
</dbReference>
<evidence type="ECO:0000313" key="7">
    <source>
        <dbReference type="Proteomes" id="UP000761534"/>
    </source>
</evidence>
<dbReference type="GO" id="GO:0016251">
    <property type="term" value="F:RNA polymerase II general transcription initiation factor activity"/>
    <property type="evidence" value="ECO:0007669"/>
    <property type="project" value="InterPro"/>
</dbReference>
<proteinExistence type="predicted"/>
<dbReference type="EMBL" id="SWFS01000336">
    <property type="protein sequence ID" value="KAA8909611.1"/>
    <property type="molecule type" value="Genomic_DNA"/>
</dbReference>
<feature type="compositionally biased region" description="Polar residues" evidence="4">
    <location>
        <begin position="850"/>
        <end position="872"/>
    </location>
</feature>
<dbReference type="GO" id="GO:0017025">
    <property type="term" value="F:TBP-class protein binding"/>
    <property type="evidence" value="ECO:0007669"/>
    <property type="project" value="InterPro"/>
</dbReference>
<feature type="coiled-coil region" evidence="3">
    <location>
        <begin position="926"/>
        <end position="953"/>
    </location>
</feature>
<feature type="region of interest" description="Disordered" evidence="4">
    <location>
        <begin position="283"/>
        <end position="305"/>
    </location>
</feature>
<keyword evidence="7" id="KW-1185">Reference proteome</keyword>
<comment type="caution">
    <text evidence="6">The sequence shown here is derived from an EMBL/GenBank/DDBJ whole genome shotgun (WGS) entry which is preliminary data.</text>
</comment>
<dbReference type="PANTHER" id="PTHR13900:SF0">
    <property type="entry name" value="TRANSCRIPTION INITIATION FACTOR TFIID SUBUNIT 1"/>
    <property type="match status" value="1"/>
</dbReference>
<dbReference type="VEuPathDB" id="FungiDB:TRICI_004446"/>
<organism evidence="6 7">
    <name type="scientific">Trichomonascus ciferrii</name>
    <dbReference type="NCBI Taxonomy" id="44093"/>
    <lineage>
        <taxon>Eukaryota</taxon>
        <taxon>Fungi</taxon>
        <taxon>Dikarya</taxon>
        <taxon>Ascomycota</taxon>
        <taxon>Saccharomycotina</taxon>
        <taxon>Dipodascomycetes</taxon>
        <taxon>Dipodascales</taxon>
        <taxon>Trichomonascaceae</taxon>
        <taxon>Trichomonascus</taxon>
        <taxon>Trichomonascus ciferrii complex</taxon>
    </lineage>
</organism>
<accession>A0A642V788</accession>
<gene>
    <name evidence="6" type="ORF">TRICI_004446</name>
</gene>
<evidence type="ECO:0000256" key="1">
    <source>
        <dbReference type="ARBA" id="ARBA00004123"/>
    </source>
</evidence>
<feature type="compositionally biased region" description="Basic and acidic residues" evidence="4">
    <location>
        <begin position="835"/>
        <end position="847"/>
    </location>
</feature>
<evidence type="ECO:0000256" key="3">
    <source>
        <dbReference type="SAM" id="Coils"/>
    </source>
</evidence>
<dbReference type="PANTHER" id="PTHR13900">
    <property type="entry name" value="TRANSCRIPTION INITIATION FACTOR TFIID"/>
    <property type="match status" value="1"/>
</dbReference>
<evidence type="ECO:0000313" key="6">
    <source>
        <dbReference type="EMBL" id="KAA8909611.1"/>
    </source>
</evidence>
<feature type="region of interest" description="Disordered" evidence="4">
    <location>
        <begin position="955"/>
        <end position="980"/>
    </location>
</feature>
<dbReference type="Proteomes" id="UP000761534">
    <property type="component" value="Unassembled WGS sequence"/>
</dbReference>
<dbReference type="InterPro" id="IPR040240">
    <property type="entry name" value="TAF1"/>
</dbReference>
<keyword evidence="2" id="KW-0539">Nucleus</keyword>
<reference evidence="6" key="1">
    <citation type="journal article" date="2019" name="G3 (Bethesda)">
        <title>Genome Assemblies of Two Rare Opportunistic Yeast Pathogens: Diutina rugosa (syn. Candida rugosa) and Trichomonascus ciferrii (syn. Candida ciferrii).</title>
        <authorList>
            <person name="Mixao V."/>
            <person name="Saus E."/>
            <person name="Hansen A.P."/>
            <person name="Lass-Florl C."/>
            <person name="Gabaldon T."/>
        </authorList>
    </citation>
    <scope>NUCLEOTIDE SEQUENCE</scope>
    <source>
        <strain evidence="6">CBS 4856</strain>
    </source>
</reference>
<sequence>MPEYAEETSDWQKVLSGFSNGSGVDSIIPKDLSGKDAVQHREDAIDFEGEDELADDELPEEEEPLNRTGGGDELEDIIGDGLAAQDGYDNDVLTAGDVDSFANFDGEGWHDIDYGGLSNSIVGELEPMIMDGTGIDENLKHEDVPAVDYDDELEKLENQMNNEISEQHLLKIYYPDFKPGAILKMNSLFGPKSSKLSLPKPKVIRNCAPTRTALEVEIDQKSAFKSTIEKPRLIKNIIHVSNKSLEEMCYRGNMATSGKARDGQESSVNKDLLLASVDWDQMDTDESSEGEPSYTTSNRTASGAPRIVGLDDDMEFYNSDDEDALLEGTFEPARKKVKLDLNDPKMLFAEESQQAQVPLRKPSGIPTSERQMLQRYNISNDRAYDMLKENYQSKVRSTIGNLNIDHSMVALRLQSPHYKVKLSKAQTRSHHRPSFIVKPNTTIQFSKVKQRKKKKDKGKHISQLLNKTSDLTLGDSAQFFMLEYSEEFPLVLSNFGMGSKLINYYRKKNAEDTARPKLPTGETHVLSTQDRSAFWNFGFVESGNVVPTLYNKMIRAPVFKHEPKSTDFLLIRTTGGGSGQKYYLKTIPHLFTVGQTFPVTTIPGPHSRKVTTASKNRLKMVVYRVLNQNERHRLLVKDISAHFPDQNDMQNRQRLKEFMEYQRNGEDQGYWKVKASEPLPSEESIRAMISPEDITLLEAMQVGQQHLEDAGYGKTVDDDKEDQDGMGIEEQLAPWNITRNFINATQGKAMLQLHGEGDPSGRGEAFSFLKTSMKGGFKAVGESVNEKLDKSKYGGHSYNVAMQQKAYDEEISRIWYTQKRSLEATNTEDLGWDDAESRRERNEREDTAAPSEQQDDATSMYSQTSNQQQSNKVLRITRFVKDENGTKQRRVEVVRDPNVIRAYVKRRQSIEDSQLAPDEIAPTNDEEKNKRNLKILENELARLQRNHDRRVARNALKANSESSTQQSGKGIGKGKSTTRKCATCGAIGHIRTK</sequence>